<protein>
    <recommendedName>
        <fullName evidence="5">Transmembrane protein</fullName>
    </recommendedName>
</protein>
<accession>A0A8T1N970</accession>
<gene>
    <name evidence="2" type="ORF">CIPAW_15G019700</name>
    <name evidence="3" type="ORF">I3842_15G020100</name>
</gene>
<sequence length="73" mass="7786">MVFSNNSKVMVLMMALIVAIMLLSTTCSEAALANPNLGRRVLGVMRRQSQEIPTYTAVPIGGGGGYSYSPPRP</sequence>
<evidence type="ECO:0000313" key="3">
    <source>
        <dbReference type="EMBL" id="KAG6673999.1"/>
    </source>
</evidence>
<dbReference type="Proteomes" id="UP000811609">
    <property type="component" value="Chromosome 15"/>
</dbReference>
<proteinExistence type="predicted"/>
<dbReference type="Proteomes" id="UP000811246">
    <property type="component" value="Chromosome 15"/>
</dbReference>
<feature type="chain" id="PRO_5035793008" description="Transmembrane protein" evidence="1">
    <location>
        <begin position="31"/>
        <end position="73"/>
    </location>
</feature>
<evidence type="ECO:0000313" key="4">
    <source>
        <dbReference type="Proteomes" id="UP000811609"/>
    </source>
</evidence>
<keyword evidence="4" id="KW-1185">Reference proteome</keyword>
<dbReference type="AlphaFoldDB" id="A0A8T1N970"/>
<organism evidence="2 4">
    <name type="scientific">Carya illinoinensis</name>
    <name type="common">Pecan</name>
    <dbReference type="NCBI Taxonomy" id="32201"/>
    <lineage>
        <taxon>Eukaryota</taxon>
        <taxon>Viridiplantae</taxon>
        <taxon>Streptophyta</taxon>
        <taxon>Embryophyta</taxon>
        <taxon>Tracheophyta</taxon>
        <taxon>Spermatophyta</taxon>
        <taxon>Magnoliopsida</taxon>
        <taxon>eudicotyledons</taxon>
        <taxon>Gunneridae</taxon>
        <taxon>Pentapetalae</taxon>
        <taxon>rosids</taxon>
        <taxon>fabids</taxon>
        <taxon>Fagales</taxon>
        <taxon>Juglandaceae</taxon>
        <taxon>Carya</taxon>
    </lineage>
</organism>
<name>A0A8T1N970_CARIL</name>
<keyword evidence="1" id="KW-0732">Signal</keyword>
<dbReference type="EMBL" id="CM031823">
    <property type="protein sequence ID" value="KAG6626048.1"/>
    <property type="molecule type" value="Genomic_DNA"/>
</dbReference>
<reference evidence="3" key="2">
    <citation type="submission" date="2021-01" db="EMBL/GenBank/DDBJ databases">
        <authorList>
            <person name="Lovell J.T."/>
            <person name="Bentley N."/>
            <person name="Bhattarai G."/>
            <person name="Jenkins J.W."/>
            <person name="Sreedasyam A."/>
            <person name="Alarcon Y."/>
            <person name="Bock C."/>
            <person name="Boston L."/>
            <person name="Carlson J."/>
            <person name="Cervantes K."/>
            <person name="Clermont K."/>
            <person name="Krom N."/>
            <person name="Kubenka K."/>
            <person name="Mamidi S."/>
            <person name="Mattison C."/>
            <person name="Monteros M."/>
            <person name="Pisani C."/>
            <person name="Plott C."/>
            <person name="Rajasekar S."/>
            <person name="Rhein H.S."/>
            <person name="Rohla C."/>
            <person name="Song M."/>
            <person name="Hilaire R.S."/>
            <person name="Shu S."/>
            <person name="Wells L."/>
            <person name="Wang X."/>
            <person name="Webber J."/>
            <person name="Heerema R.J."/>
            <person name="Klein P."/>
            <person name="Conner P."/>
            <person name="Grauke L."/>
            <person name="Grimwood J."/>
            <person name="Schmutz J."/>
            <person name="Randall J.J."/>
        </authorList>
    </citation>
    <scope>NUCLEOTIDE SEQUENCE</scope>
    <source>
        <tissue evidence="3">Leaf</tissue>
    </source>
</reference>
<evidence type="ECO:0000313" key="2">
    <source>
        <dbReference type="EMBL" id="KAG6626048.1"/>
    </source>
</evidence>
<evidence type="ECO:0000256" key="1">
    <source>
        <dbReference type="SAM" id="SignalP"/>
    </source>
</evidence>
<feature type="signal peptide" evidence="1">
    <location>
        <begin position="1"/>
        <end position="30"/>
    </location>
</feature>
<comment type="caution">
    <text evidence="2">The sequence shown here is derived from an EMBL/GenBank/DDBJ whole genome shotgun (WGS) entry which is preliminary data.</text>
</comment>
<dbReference type="EMBL" id="CM031839">
    <property type="protein sequence ID" value="KAG6673999.1"/>
    <property type="molecule type" value="Genomic_DNA"/>
</dbReference>
<reference evidence="2" key="1">
    <citation type="submission" date="2020-12" db="EMBL/GenBank/DDBJ databases">
        <title>WGS assembly of Carya illinoinensis cv. Pawnee.</title>
        <authorList>
            <person name="Platts A."/>
            <person name="Shu S."/>
            <person name="Wright S."/>
            <person name="Barry K."/>
            <person name="Edger P."/>
            <person name="Pires J.C."/>
            <person name="Schmutz J."/>
        </authorList>
    </citation>
    <scope>NUCLEOTIDE SEQUENCE</scope>
    <source>
        <tissue evidence="2">Leaf</tissue>
    </source>
</reference>
<evidence type="ECO:0008006" key="5">
    <source>
        <dbReference type="Google" id="ProtNLM"/>
    </source>
</evidence>